<evidence type="ECO:0000313" key="1">
    <source>
        <dbReference type="EMBL" id="CAD8121147.1"/>
    </source>
</evidence>
<keyword evidence="2" id="KW-1185">Reference proteome</keyword>
<accession>A0A8S1R1G2</accession>
<reference evidence="1" key="1">
    <citation type="submission" date="2021-01" db="EMBL/GenBank/DDBJ databases">
        <authorList>
            <consortium name="Genoscope - CEA"/>
            <person name="William W."/>
        </authorList>
    </citation>
    <scope>NUCLEOTIDE SEQUENCE</scope>
</reference>
<proteinExistence type="predicted"/>
<dbReference type="EMBL" id="CAJJDN010000130">
    <property type="protein sequence ID" value="CAD8121147.1"/>
    <property type="molecule type" value="Genomic_DNA"/>
</dbReference>
<comment type="caution">
    <text evidence="1">The sequence shown here is derived from an EMBL/GenBank/DDBJ whole genome shotgun (WGS) entry which is preliminary data.</text>
</comment>
<dbReference type="Proteomes" id="UP000692954">
    <property type="component" value="Unassembled WGS sequence"/>
</dbReference>
<gene>
    <name evidence="1" type="ORF">PSON_ATCC_30995.1.T1300075</name>
</gene>
<protein>
    <submittedName>
        <fullName evidence="1">Uncharacterized protein</fullName>
    </submittedName>
</protein>
<name>A0A8S1R1G2_9CILI</name>
<organism evidence="1 2">
    <name type="scientific">Paramecium sonneborni</name>
    <dbReference type="NCBI Taxonomy" id="65129"/>
    <lineage>
        <taxon>Eukaryota</taxon>
        <taxon>Sar</taxon>
        <taxon>Alveolata</taxon>
        <taxon>Ciliophora</taxon>
        <taxon>Intramacronucleata</taxon>
        <taxon>Oligohymenophorea</taxon>
        <taxon>Peniculida</taxon>
        <taxon>Parameciidae</taxon>
        <taxon>Paramecium</taxon>
    </lineage>
</organism>
<evidence type="ECO:0000313" key="2">
    <source>
        <dbReference type="Proteomes" id="UP000692954"/>
    </source>
</evidence>
<dbReference type="AlphaFoldDB" id="A0A8S1R1G2"/>
<sequence length="100" mass="11778">MSESEISFDFNEDEPVEEVKCSQMQIKSERQIIPFSKSDKKDKKEKLKQLQQTIQGQFSGKQQMTKDLLFLLKFEQHMLSSINSLHQRIMRSLETEAPQN</sequence>
<dbReference type="OrthoDB" id="305998at2759"/>